<dbReference type="RefSeq" id="WP_213101830.1">
    <property type="nucleotide sequence ID" value="NZ_JAGYPM010000002.1"/>
</dbReference>
<evidence type="ECO:0000313" key="2">
    <source>
        <dbReference type="EMBL" id="MBS4190374.1"/>
    </source>
</evidence>
<dbReference type="Proteomes" id="UP000681027">
    <property type="component" value="Unassembled WGS sequence"/>
</dbReference>
<feature type="domain" description="NERD" evidence="1">
    <location>
        <begin position="41"/>
        <end position="157"/>
    </location>
</feature>
<protein>
    <submittedName>
        <fullName evidence="2">NERD domain-containing protein</fullName>
    </submittedName>
</protein>
<comment type="caution">
    <text evidence="2">The sequence shown here is derived from an EMBL/GenBank/DDBJ whole genome shotgun (WGS) entry which is preliminary data.</text>
</comment>
<accession>A0ABS5NRC5</accession>
<dbReference type="InterPro" id="IPR011528">
    <property type="entry name" value="NERD"/>
</dbReference>
<proteinExistence type="predicted"/>
<dbReference type="PROSITE" id="PS50965">
    <property type="entry name" value="NERD"/>
    <property type="match status" value="1"/>
</dbReference>
<reference evidence="2 3" key="1">
    <citation type="submission" date="2021-05" db="EMBL/GenBank/DDBJ databases">
        <title>Novel Bacillus species.</title>
        <authorList>
            <person name="Liu G."/>
        </authorList>
    </citation>
    <scope>NUCLEOTIDE SEQUENCE [LARGE SCALE GENOMIC DNA]</scope>
    <source>
        <strain evidence="2 3">FJAT-49705</strain>
    </source>
</reference>
<organism evidence="2 3">
    <name type="scientific">Cytobacillus citreus</name>
    <dbReference type="NCBI Taxonomy" id="2833586"/>
    <lineage>
        <taxon>Bacteria</taxon>
        <taxon>Bacillati</taxon>
        <taxon>Bacillota</taxon>
        <taxon>Bacilli</taxon>
        <taxon>Bacillales</taxon>
        <taxon>Bacillaceae</taxon>
        <taxon>Cytobacillus</taxon>
    </lineage>
</organism>
<keyword evidence="3" id="KW-1185">Reference proteome</keyword>
<evidence type="ECO:0000259" key="1">
    <source>
        <dbReference type="PROSITE" id="PS50965"/>
    </source>
</evidence>
<dbReference type="Pfam" id="PF08378">
    <property type="entry name" value="NERD"/>
    <property type="match status" value="1"/>
</dbReference>
<sequence length="329" mass="38169">MIAKERSIPLRILANESLLRRLPQNFDKLQLIEKDLSKRRKGYIGEEATDYYVNKLPNKEYTIFRNLRLQNGQEYFQLDTLMISSTFALILESKNIGGTLYFDSKFKQLIRFINDNEEGFLDPITQAERQKRELRKWFMNKNISIPIEYLVIISNPSTVIKTDSQNYLAFKTVIHAHELLDRIGKIKKPFTEEILTQKEIAKLAKVLVKNHTPEQIKVLDLFKIPRASLITGVQCPKCNATPMKRIYGTWFCTSCKQKDKTAHHQALLDYSLLINSSITNQQFREFLCLSSADIAKKLLFSMNLPYSGSNKGRIYHLDSLLNGDIGHFR</sequence>
<name>A0ABS5NRC5_9BACI</name>
<evidence type="ECO:0000313" key="3">
    <source>
        <dbReference type="Proteomes" id="UP000681027"/>
    </source>
</evidence>
<gene>
    <name evidence="2" type="ORF">KHA94_09185</name>
</gene>
<dbReference type="EMBL" id="JAGYPM010000002">
    <property type="protein sequence ID" value="MBS4190374.1"/>
    <property type="molecule type" value="Genomic_DNA"/>
</dbReference>